<organism evidence="2 3">
    <name type="scientific">Pycnococcus provasolii</name>
    <dbReference type="NCBI Taxonomy" id="41880"/>
    <lineage>
        <taxon>Eukaryota</taxon>
        <taxon>Viridiplantae</taxon>
        <taxon>Chlorophyta</taxon>
        <taxon>Pseudoscourfieldiophyceae</taxon>
        <taxon>Pseudoscourfieldiales</taxon>
        <taxon>Pycnococcaceae</taxon>
        <taxon>Pycnococcus</taxon>
    </lineage>
</organism>
<gene>
    <name evidence="2" type="ORF">PPROV_000162200</name>
</gene>
<proteinExistence type="predicted"/>
<feature type="region of interest" description="Disordered" evidence="1">
    <location>
        <begin position="48"/>
        <end position="131"/>
    </location>
</feature>
<keyword evidence="3" id="KW-1185">Reference proteome</keyword>
<dbReference type="AlphaFoldDB" id="A0A830HCR0"/>
<comment type="caution">
    <text evidence="2">The sequence shown here is derived from an EMBL/GenBank/DDBJ whole genome shotgun (WGS) entry which is preliminary data.</text>
</comment>
<evidence type="ECO:0000313" key="2">
    <source>
        <dbReference type="EMBL" id="GHP02867.1"/>
    </source>
</evidence>
<reference evidence="2" key="1">
    <citation type="submission" date="2020-10" db="EMBL/GenBank/DDBJ databases">
        <title>Unveiling of a novel bifunctional photoreceptor, Dualchrome1, isolated from a cosmopolitan green alga.</title>
        <authorList>
            <person name="Suzuki S."/>
            <person name="Kawachi M."/>
        </authorList>
    </citation>
    <scope>NUCLEOTIDE SEQUENCE</scope>
    <source>
        <strain evidence="2">NIES 2893</strain>
    </source>
</reference>
<dbReference type="EMBL" id="BNJQ01000004">
    <property type="protein sequence ID" value="GHP02867.1"/>
    <property type="molecule type" value="Genomic_DNA"/>
</dbReference>
<name>A0A830HCR0_9CHLO</name>
<evidence type="ECO:0000256" key="1">
    <source>
        <dbReference type="SAM" id="MobiDB-lite"/>
    </source>
</evidence>
<feature type="compositionally biased region" description="Basic and acidic residues" evidence="1">
    <location>
        <begin position="162"/>
        <end position="173"/>
    </location>
</feature>
<feature type="compositionally biased region" description="Polar residues" evidence="1">
    <location>
        <begin position="73"/>
        <end position="92"/>
    </location>
</feature>
<protein>
    <submittedName>
        <fullName evidence="2">Uncharacterized protein</fullName>
    </submittedName>
</protein>
<evidence type="ECO:0000313" key="3">
    <source>
        <dbReference type="Proteomes" id="UP000660262"/>
    </source>
</evidence>
<dbReference type="Proteomes" id="UP000660262">
    <property type="component" value="Unassembled WGS sequence"/>
</dbReference>
<accession>A0A830HCR0</accession>
<feature type="region of interest" description="Disordered" evidence="1">
    <location>
        <begin position="157"/>
        <end position="191"/>
    </location>
</feature>
<sequence length="191" mass="19881">MSAVTMSALSLASRESLLGQAEDLGDAAELGRELLVPVPDNLGLAQRPRVQGAQRLPVTQQGLTQAGGRRIRQTSSSSSKETTANRTPQGGAQRSLWGALNASPPPRQQQTAVGVGEETNAGGAAEDRGERGALAAEVARLRVQSAALAAENDQLRHQANAAEKDAEQARRASEAQASEAATYDGVAVHVR</sequence>